<reference evidence="3 4" key="1">
    <citation type="submission" date="2021-10" db="EMBL/GenBank/DDBJ databases">
        <title>Draft genome of Aestuariibacter halophilus JC2043.</title>
        <authorList>
            <person name="Emsley S.A."/>
            <person name="Pfannmuller K.M."/>
            <person name="Ushijima B."/>
            <person name="Saw J.H."/>
            <person name="Videau P."/>
        </authorList>
    </citation>
    <scope>NUCLEOTIDE SEQUENCE [LARGE SCALE GENOMIC DNA]</scope>
    <source>
        <strain evidence="3 4">JC2043</strain>
    </source>
</reference>
<organism evidence="3 4">
    <name type="scientific">Fluctibacter halophilus</name>
    <dbReference type="NCBI Taxonomy" id="226011"/>
    <lineage>
        <taxon>Bacteria</taxon>
        <taxon>Pseudomonadati</taxon>
        <taxon>Pseudomonadota</taxon>
        <taxon>Gammaproteobacteria</taxon>
        <taxon>Alteromonadales</taxon>
        <taxon>Alteromonadaceae</taxon>
        <taxon>Fluctibacter</taxon>
    </lineage>
</organism>
<feature type="region of interest" description="Disordered" evidence="1">
    <location>
        <begin position="461"/>
        <end position="481"/>
    </location>
</feature>
<feature type="region of interest" description="Disordered" evidence="1">
    <location>
        <begin position="27"/>
        <end position="57"/>
    </location>
</feature>
<feature type="compositionally biased region" description="Low complexity" evidence="1">
    <location>
        <begin position="27"/>
        <end position="50"/>
    </location>
</feature>
<dbReference type="PANTHER" id="PTHR43662:SF3">
    <property type="entry name" value="DOMAIN PROTEIN, PUTATIVE (AFU_ORTHOLOGUE AFUA_6G11970)-RELATED"/>
    <property type="match status" value="1"/>
</dbReference>
<evidence type="ECO:0000313" key="3">
    <source>
        <dbReference type="EMBL" id="MCC2616534.1"/>
    </source>
</evidence>
<proteinExistence type="predicted"/>
<dbReference type="RefSeq" id="WP_229159959.1">
    <property type="nucleotide sequence ID" value="NZ_JAJEWP010000002.1"/>
</dbReference>
<evidence type="ECO:0000313" key="4">
    <source>
        <dbReference type="Proteomes" id="UP001520878"/>
    </source>
</evidence>
<comment type="caution">
    <text evidence="3">The sequence shown here is derived from an EMBL/GenBank/DDBJ whole genome shotgun (WGS) entry which is preliminary data.</text>
</comment>
<dbReference type="EMBL" id="JAJEWP010000002">
    <property type="protein sequence ID" value="MCC2616534.1"/>
    <property type="molecule type" value="Genomic_DNA"/>
</dbReference>
<keyword evidence="4" id="KW-1185">Reference proteome</keyword>
<dbReference type="PANTHER" id="PTHR43662">
    <property type="match status" value="1"/>
</dbReference>
<protein>
    <submittedName>
        <fullName evidence="3">DUF1996 domain-containing protein</fullName>
    </submittedName>
</protein>
<feature type="domain" description="DUF1996" evidence="2">
    <location>
        <begin position="170"/>
        <end position="431"/>
    </location>
</feature>
<dbReference type="Proteomes" id="UP001520878">
    <property type="component" value="Unassembled WGS sequence"/>
</dbReference>
<name>A0ABS8G7T7_9ALTE</name>
<dbReference type="Pfam" id="PF09362">
    <property type="entry name" value="DUF1996"/>
    <property type="match status" value="1"/>
</dbReference>
<gene>
    <name evidence="3" type="ORF">LJ739_09805</name>
</gene>
<accession>A0ABS8G7T7</accession>
<evidence type="ECO:0000256" key="1">
    <source>
        <dbReference type="SAM" id="MobiDB-lite"/>
    </source>
</evidence>
<evidence type="ECO:0000259" key="2">
    <source>
        <dbReference type="Pfam" id="PF09362"/>
    </source>
</evidence>
<sequence>MQQHTQLLLTTLLLSLYGCGGGDTTTENNDTALTTPPVTTPAPTLDAPTVSEQPDPQTQLPYARIAFASEGASGYECQLDDGLFEPCASPHDIYPLAVGEHTLSVRAVDDNGDASEASQINWTVNSLFDADAGIHPDLVATNVQPDPVAANSWRGILRINCDFAHASYDDPIVFPGQDGAAHLHRFYGNTLTDENSTTTSLFTDGESSCQGNTLNRSAYWVPTLLAPAYNPDTGQRLVDDDGQDAWKVVPAVVGNDDEAHEIFYYSAGVDDLDSIQPIPLGLKMIAGDHMGQPGNEQDTSIVRWHCQSWESDESSNPQWSTSIPACVAPDRLRMDIFFPSCWNGIDLDSADHKSHLAYPVNYGGQLGTACPETHPVPIIRVSFHYAFGVKPDVYEPETQSSQGWQLASDMYDASSETPGGMSLHGDWFNAWHPEALQAVLDTCIKQELDCHDGNLANGYRLTGTRPGTQEEPAIINRGKGL</sequence>
<dbReference type="InterPro" id="IPR018535">
    <property type="entry name" value="DUF1996"/>
</dbReference>